<dbReference type="PANTHER" id="PTHR23409:SF18">
    <property type="entry name" value="RIBONUCLEOSIDE-DIPHOSPHATE REDUCTASE SUBUNIT M2"/>
    <property type="match status" value="1"/>
</dbReference>
<feature type="region of interest" description="Disordered" evidence="1">
    <location>
        <begin position="34"/>
        <end position="89"/>
    </location>
</feature>
<dbReference type="SUPFAM" id="SSF47240">
    <property type="entry name" value="Ferritin-like"/>
    <property type="match status" value="1"/>
</dbReference>
<dbReference type="Proteomes" id="UP000275267">
    <property type="component" value="Unassembled WGS sequence"/>
</dbReference>
<feature type="region of interest" description="Disordered" evidence="1">
    <location>
        <begin position="198"/>
        <end position="242"/>
    </location>
</feature>
<dbReference type="EMBL" id="PQIB02000003">
    <property type="protein sequence ID" value="RLN28891.1"/>
    <property type="molecule type" value="Genomic_DNA"/>
</dbReference>
<dbReference type="InterPro" id="IPR000358">
    <property type="entry name" value="RNR_small_fam"/>
</dbReference>
<dbReference type="STRING" id="4540.A0A3L6SYN0"/>
<dbReference type="GO" id="GO:0016491">
    <property type="term" value="F:oxidoreductase activity"/>
    <property type="evidence" value="ECO:0007669"/>
    <property type="project" value="InterPro"/>
</dbReference>
<keyword evidence="3" id="KW-1185">Reference proteome</keyword>
<name>A0A3L6SYN0_PANMI</name>
<sequence>MALPPSTTADPESAAIDALSKRMDGLLRKMEEALARMSTTPSLSCPPLHPREHPRPQAWQMRPQARPRRRSPHRRPPLRPRRPPLQSRRRLLPALRRLLHLHLQLSPPLRRLHPRPLRRATLSASTHPHRRHPPPWLLYSWLLETYIRDGAEKDHLFRAIDTVPAVGRKAAEAMRWIDGSKRFAERLVALSHDEGLTATSPAYSTTSSAASWTSPASARSSPTPSTSSASSSATRSPSRSSA</sequence>
<dbReference type="InterPro" id="IPR009078">
    <property type="entry name" value="Ferritin-like_SF"/>
</dbReference>
<organism evidence="2 3">
    <name type="scientific">Panicum miliaceum</name>
    <name type="common">Proso millet</name>
    <name type="synonym">Broomcorn millet</name>
    <dbReference type="NCBI Taxonomy" id="4540"/>
    <lineage>
        <taxon>Eukaryota</taxon>
        <taxon>Viridiplantae</taxon>
        <taxon>Streptophyta</taxon>
        <taxon>Embryophyta</taxon>
        <taxon>Tracheophyta</taxon>
        <taxon>Spermatophyta</taxon>
        <taxon>Magnoliopsida</taxon>
        <taxon>Liliopsida</taxon>
        <taxon>Poales</taxon>
        <taxon>Poaceae</taxon>
        <taxon>PACMAD clade</taxon>
        <taxon>Panicoideae</taxon>
        <taxon>Panicodae</taxon>
        <taxon>Paniceae</taxon>
        <taxon>Panicinae</taxon>
        <taxon>Panicum</taxon>
        <taxon>Panicum sect. Panicum</taxon>
    </lineage>
</organism>
<dbReference type="PANTHER" id="PTHR23409">
    <property type="entry name" value="RIBONUCLEOSIDE-DIPHOSPHATE REDUCTASE SMALL CHAIN"/>
    <property type="match status" value="1"/>
</dbReference>
<feature type="compositionally biased region" description="Basic residues" evidence="1">
    <location>
        <begin position="65"/>
        <end position="89"/>
    </location>
</feature>
<dbReference type="Gene3D" id="1.10.620.20">
    <property type="entry name" value="Ribonucleotide Reductase, subunit A"/>
    <property type="match status" value="1"/>
</dbReference>
<dbReference type="InterPro" id="IPR012348">
    <property type="entry name" value="RNR-like"/>
</dbReference>
<evidence type="ECO:0000313" key="3">
    <source>
        <dbReference type="Proteomes" id="UP000275267"/>
    </source>
</evidence>
<reference evidence="3" key="1">
    <citation type="journal article" date="2019" name="Nat. Commun.">
        <title>The genome of broomcorn millet.</title>
        <authorList>
            <person name="Zou C."/>
            <person name="Miki D."/>
            <person name="Li D."/>
            <person name="Tang Q."/>
            <person name="Xiao L."/>
            <person name="Rajput S."/>
            <person name="Deng P."/>
            <person name="Jia W."/>
            <person name="Huang R."/>
            <person name="Zhang M."/>
            <person name="Sun Y."/>
            <person name="Hu J."/>
            <person name="Fu X."/>
            <person name="Schnable P.S."/>
            <person name="Li F."/>
            <person name="Zhang H."/>
            <person name="Feng B."/>
            <person name="Zhu X."/>
            <person name="Liu R."/>
            <person name="Schnable J.C."/>
            <person name="Zhu J.-K."/>
            <person name="Zhang H."/>
        </authorList>
    </citation>
    <scope>NUCLEOTIDE SEQUENCE [LARGE SCALE GENOMIC DNA]</scope>
</reference>
<dbReference type="AlphaFoldDB" id="A0A3L6SYN0"/>
<proteinExistence type="predicted"/>
<dbReference type="GO" id="GO:0009263">
    <property type="term" value="P:deoxyribonucleotide biosynthetic process"/>
    <property type="evidence" value="ECO:0007669"/>
    <property type="project" value="InterPro"/>
</dbReference>
<comment type="caution">
    <text evidence="2">The sequence shown here is derived from an EMBL/GenBank/DDBJ whole genome shotgun (WGS) entry which is preliminary data.</text>
</comment>
<gene>
    <name evidence="2" type="ORF">C2845_PM05G28650</name>
</gene>
<protein>
    <submittedName>
        <fullName evidence="2">Ribonucleoside-diphosphate reductase small chain C-like</fullName>
    </submittedName>
</protein>
<dbReference type="Pfam" id="PF00268">
    <property type="entry name" value="Ribonuc_red_sm"/>
    <property type="match status" value="1"/>
</dbReference>
<evidence type="ECO:0000256" key="1">
    <source>
        <dbReference type="SAM" id="MobiDB-lite"/>
    </source>
</evidence>
<accession>A0A3L6SYN0</accession>
<evidence type="ECO:0000313" key="2">
    <source>
        <dbReference type="EMBL" id="RLN28891.1"/>
    </source>
</evidence>